<dbReference type="STRING" id="411467.BACCAP_00835"/>
<evidence type="ECO:0000313" key="2">
    <source>
        <dbReference type="Proteomes" id="UP000003639"/>
    </source>
</evidence>
<evidence type="ECO:0000313" key="1">
    <source>
        <dbReference type="EMBL" id="EDN01267.1"/>
    </source>
</evidence>
<name>A6NRK8_9FIRM</name>
<organism evidence="1 2">
    <name type="scientific">Pseudoflavonifractor capillosus ATCC 29799</name>
    <dbReference type="NCBI Taxonomy" id="411467"/>
    <lineage>
        <taxon>Bacteria</taxon>
        <taxon>Bacillati</taxon>
        <taxon>Bacillota</taxon>
        <taxon>Clostridia</taxon>
        <taxon>Eubacteriales</taxon>
        <taxon>Oscillospiraceae</taxon>
        <taxon>Pseudoflavonifractor</taxon>
    </lineage>
</organism>
<keyword evidence="2" id="KW-1185">Reference proteome</keyword>
<proteinExistence type="predicted"/>
<sequence>MLKTSRWGPIDKTASGAIMGKQTGTLCPVIRYPSD</sequence>
<protein>
    <submittedName>
        <fullName evidence="1">Uncharacterized protein</fullName>
    </submittedName>
</protein>
<dbReference type="AlphaFoldDB" id="A6NRK8"/>
<reference evidence="1 2" key="2">
    <citation type="submission" date="2007-06" db="EMBL/GenBank/DDBJ databases">
        <title>Draft genome sequence of Pseudoflavonifractor capillosus ATCC 29799.</title>
        <authorList>
            <person name="Sudarsanam P."/>
            <person name="Ley R."/>
            <person name="Guruge J."/>
            <person name="Turnbaugh P.J."/>
            <person name="Mahowald M."/>
            <person name="Liep D."/>
            <person name="Gordon J."/>
        </authorList>
    </citation>
    <scope>NUCLEOTIDE SEQUENCE [LARGE SCALE GENOMIC DNA]</scope>
    <source>
        <strain evidence="1 2">ATCC 29799</strain>
    </source>
</reference>
<reference evidence="1 2" key="1">
    <citation type="submission" date="2007-04" db="EMBL/GenBank/DDBJ databases">
        <authorList>
            <person name="Fulton L."/>
            <person name="Clifton S."/>
            <person name="Fulton B."/>
            <person name="Xu J."/>
            <person name="Minx P."/>
            <person name="Pepin K.H."/>
            <person name="Johnson M."/>
            <person name="Thiruvilangam P."/>
            <person name="Bhonagiri V."/>
            <person name="Nash W.E."/>
            <person name="Mardis E.R."/>
            <person name="Wilson R.K."/>
        </authorList>
    </citation>
    <scope>NUCLEOTIDE SEQUENCE [LARGE SCALE GENOMIC DNA]</scope>
    <source>
        <strain evidence="1 2">ATCC 29799</strain>
    </source>
</reference>
<accession>A6NRK8</accession>
<dbReference type="Proteomes" id="UP000003639">
    <property type="component" value="Unassembled WGS sequence"/>
</dbReference>
<dbReference type="EMBL" id="AAXG02000006">
    <property type="protein sequence ID" value="EDN01267.1"/>
    <property type="molecule type" value="Genomic_DNA"/>
</dbReference>
<comment type="caution">
    <text evidence="1">The sequence shown here is derived from an EMBL/GenBank/DDBJ whole genome shotgun (WGS) entry which is preliminary data.</text>
</comment>
<gene>
    <name evidence="1" type="ORF">BACCAP_00835</name>
</gene>